<gene>
    <name evidence="1" type="ORF">QAD02_015783</name>
</gene>
<name>A0ACC2PAG0_9HYME</name>
<accession>A0ACC2PAG0</accession>
<proteinExistence type="predicted"/>
<dbReference type="EMBL" id="CM056742">
    <property type="protein sequence ID" value="KAJ8679996.1"/>
    <property type="molecule type" value="Genomic_DNA"/>
</dbReference>
<sequence length="846" mass="96842">MELTCFMCSSQIQNGCDGLGRHLRRVHAVSLTEELNGTGFICGYGDCRLPFDFFFNLRRHIRDEHMTAAASGQPSNNDASNLGDGMDHGDPAPFMGVHVNNGEEHLIGHPNNNENVEMEVDLRSEIIKMICQFHANPAMTGAMISSILDSYEKLLMTSNRILRSRILTELRRNTVDNAVITNIEQILEFDNPVTGLKSYDQQINAMVENCGYIEPIEFLLGDRFDMVLNRKTQRLEPKLVNETAQYVPTIPILKMVLANKEIRNAIDNEEPSLPGMLSSFRDGTCYKNHPFFKKYPNAIRLRIYYDEAEIVGPLGSRTGIHKLGAFYFEIGNLPQHMNSQLSSIHISTLFCSVDVKKYGFEKVLAPFMSDLAILESDEGIPLHFEDGIYTLRASIETFCGDGLAVHEIFGLLGPSANLFCRLCLYDRDALHRGSQEEFERRTEAVYEQQLQYLRDNNYSDASKTATGMRERPFLNESRYFKTYSNKVFDIMHDYLHGNCQIVVKLVLHRWIIVDNRFKVDFLNEAISHFNYGYFENKNKPSANFTRSILNDIKHATNQKACQMWCLIRVLPFLVCGKVPEDDEYLQMVLLLLEIMEIKFATSVPVNHLSLLDELYKDFLSMFSRLFPDVAPINKMHHGSHGPECIEWSGPLSLYNCIRFEAKHAELKLRAQNVHNFKNPPKTLIRVSQSVQCSRWNSGDVKINRVEVISGKKMFTCHTKSRQYLLDLGLSDDEQVMTAKSVKVNGIEYRVKAFIALSQSGDRFENLMTFGEIREIIVLENRVFFLSSICTTVHFDHSVHAYCVELNDLDHSATFTDASSLPFHKPFCYWLKPTSNALYISLRHLIF</sequence>
<keyword evidence="2" id="KW-1185">Reference proteome</keyword>
<reference evidence="1" key="1">
    <citation type="submission" date="2023-04" db="EMBL/GenBank/DDBJ databases">
        <title>A chromosome-level genome assembly of the parasitoid wasp Eretmocerus hayati.</title>
        <authorList>
            <person name="Zhong Y."/>
            <person name="Liu S."/>
            <person name="Liu Y."/>
        </authorList>
    </citation>
    <scope>NUCLEOTIDE SEQUENCE</scope>
    <source>
        <strain evidence="1">ZJU_SS_LIU_2023</strain>
    </source>
</reference>
<evidence type="ECO:0000313" key="1">
    <source>
        <dbReference type="EMBL" id="KAJ8679996.1"/>
    </source>
</evidence>
<evidence type="ECO:0000313" key="2">
    <source>
        <dbReference type="Proteomes" id="UP001239111"/>
    </source>
</evidence>
<dbReference type="Proteomes" id="UP001239111">
    <property type="component" value="Chromosome 2"/>
</dbReference>
<comment type="caution">
    <text evidence="1">The sequence shown here is derived from an EMBL/GenBank/DDBJ whole genome shotgun (WGS) entry which is preliminary data.</text>
</comment>
<protein>
    <submittedName>
        <fullName evidence="1">Uncharacterized protein</fullName>
    </submittedName>
</protein>
<organism evidence="1 2">
    <name type="scientific">Eretmocerus hayati</name>
    <dbReference type="NCBI Taxonomy" id="131215"/>
    <lineage>
        <taxon>Eukaryota</taxon>
        <taxon>Metazoa</taxon>
        <taxon>Ecdysozoa</taxon>
        <taxon>Arthropoda</taxon>
        <taxon>Hexapoda</taxon>
        <taxon>Insecta</taxon>
        <taxon>Pterygota</taxon>
        <taxon>Neoptera</taxon>
        <taxon>Endopterygota</taxon>
        <taxon>Hymenoptera</taxon>
        <taxon>Apocrita</taxon>
        <taxon>Proctotrupomorpha</taxon>
        <taxon>Chalcidoidea</taxon>
        <taxon>Aphelinidae</taxon>
        <taxon>Aphelininae</taxon>
        <taxon>Eretmocerus</taxon>
    </lineage>
</organism>